<evidence type="ECO:0000313" key="1">
    <source>
        <dbReference type="EMBL" id="GHH39433.1"/>
    </source>
</evidence>
<gene>
    <name evidence="1" type="ORF">GCM10017774_31060</name>
</gene>
<keyword evidence="2" id="KW-1185">Reference proteome</keyword>
<proteinExistence type="predicted"/>
<name>A0ABQ3MEA8_9PSEU</name>
<dbReference type="Proteomes" id="UP000605568">
    <property type="component" value="Unassembled WGS sequence"/>
</dbReference>
<dbReference type="RefSeq" id="WP_191298626.1">
    <property type="nucleotide sequence ID" value="NZ_BNAR01000004.1"/>
</dbReference>
<dbReference type="EMBL" id="BNAR01000004">
    <property type="protein sequence ID" value="GHH39433.1"/>
    <property type="molecule type" value="Genomic_DNA"/>
</dbReference>
<reference evidence="2" key="1">
    <citation type="journal article" date="2019" name="Int. J. Syst. Evol. Microbiol.">
        <title>The Global Catalogue of Microorganisms (GCM) 10K type strain sequencing project: providing services to taxonomists for standard genome sequencing and annotation.</title>
        <authorList>
            <consortium name="The Broad Institute Genomics Platform"/>
            <consortium name="The Broad Institute Genome Sequencing Center for Infectious Disease"/>
            <person name="Wu L."/>
            <person name="Ma J."/>
        </authorList>
    </citation>
    <scope>NUCLEOTIDE SEQUENCE [LARGE SCALE GENOMIC DNA]</scope>
    <source>
        <strain evidence="2">CGMCC 4.7367</strain>
    </source>
</reference>
<protein>
    <submittedName>
        <fullName evidence="1">Uncharacterized protein</fullName>
    </submittedName>
</protein>
<sequence length="155" mass="17082">MFEACEHWNTPLVVVIGQAPFGVFRRALCGDVGLKSTGCSAPTSFVDADQAHLADWTQIERTLNSKAHQLNSQAVRRVEQQDEYGGEVHGADLATLRRLAAEHRVAVDAPEGFDGGADWRDARTGRRADAAVTASVEEIVLRRRCRKPTTTDRRL</sequence>
<evidence type="ECO:0000313" key="2">
    <source>
        <dbReference type="Proteomes" id="UP000605568"/>
    </source>
</evidence>
<comment type="caution">
    <text evidence="1">The sequence shown here is derived from an EMBL/GenBank/DDBJ whole genome shotgun (WGS) entry which is preliminary data.</text>
</comment>
<organism evidence="1 2">
    <name type="scientific">Lentzea cavernae</name>
    <dbReference type="NCBI Taxonomy" id="2020703"/>
    <lineage>
        <taxon>Bacteria</taxon>
        <taxon>Bacillati</taxon>
        <taxon>Actinomycetota</taxon>
        <taxon>Actinomycetes</taxon>
        <taxon>Pseudonocardiales</taxon>
        <taxon>Pseudonocardiaceae</taxon>
        <taxon>Lentzea</taxon>
    </lineage>
</organism>
<accession>A0ABQ3MEA8</accession>